<evidence type="ECO:0000256" key="1">
    <source>
        <dbReference type="SAM" id="MobiDB-lite"/>
    </source>
</evidence>
<dbReference type="PANTHER" id="PTHR47686">
    <property type="entry name" value="SGS DOMAIN-CONTAINING PROTEIN"/>
    <property type="match status" value="1"/>
</dbReference>
<proteinExistence type="predicted"/>
<evidence type="ECO:0000313" key="4">
    <source>
        <dbReference type="Proteomes" id="UP000242180"/>
    </source>
</evidence>
<dbReference type="PROSITE" id="PS51203">
    <property type="entry name" value="CS"/>
    <property type="match status" value="1"/>
</dbReference>
<dbReference type="AlphaFoldDB" id="A0A1X2HQ35"/>
<sequence length="260" mass="29632">MLDVDDRVELERLRDQAQRPRVIELLSKVLQESQNLHQKEMVREPIQRAVAQPQTIYITSGYGWGQSSKSVTIYLNLKNALSIKESQYELNVQPRSISLDIRNHMGANHNFRISQLHDHVKPDATQVKLKENKMVIYLAKATPGKDWTDLRLKSTRDMYDELRRAESTTAPLPHPQGFGNNVEDLSRELYRNSNTATQQAIQKTLQDPPPARLNPFAPPGTVPDLHVHAHTATGNHINKSDSDNSCSENDDYLQQQCLTH</sequence>
<dbReference type="SUPFAM" id="SSF49764">
    <property type="entry name" value="HSP20-like chaperones"/>
    <property type="match status" value="1"/>
</dbReference>
<dbReference type="PANTHER" id="PTHR47686:SF1">
    <property type="entry name" value="CALCYCLIN-BINDING PROTEIN"/>
    <property type="match status" value="1"/>
</dbReference>
<gene>
    <name evidence="3" type="ORF">BCR43DRAFT_487013</name>
</gene>
<organism evidence="3 4">
    <name type="scientific">Syncephalastrum racemosum</name>
    <name type="common">Filamentous fungus</name>
    <dbReference type="NCBI Taxonomy" id="13706"/>
    <lineage>
        <taxon>Eukaryota</taxon>
        <taxon>Fungi</taxon>
        <taxon>Fungi incertae sedis</taxon>
        <taxon>Mucoromycota</taxon>
        <taxon>Mucoromycotina</taxon>
        <taxon>Mucoromycetes</taxon>
        <taxon>Mucorales</taxon>
        <taxon>Syncephalastraceae</taxon>
        <taxon>Syncephalastrum</taxon>
    </lineage>
</organism>
<evidence type="ECO:0000313" key="3">
    <source>
        <dbReference type="EMBL" id="ORZ01490.1"/>
    </source>
</evidence>
<dbReference type="Pfam" id="PF04969">
    <property type="entry name" value="CS"/>
    <property type="match status" value="1"/>
</dbReference>
<feature type="domain" description="CS" evidence="2">
    <location>
        <begin position="57"/>
        <end position="151"/>
    </location>
</feature>
<dbReference type="InParanoid" id="A0A1X2HQ35"/>
<dbReference type="InterPro" id="IPR008978">
    <property type="entry name" value="HSP20-like_chaperone"/>
</dbReference>
<dbReference type="OrthoDB" id="164025at2759"/>
<dbReference type="Gene3D" id="2.60.40.790">
    <property type="match status" value="1"/>
</dbReference>
<accession>A0A1X2HQ35</accession>
<comment type="caution">
    <text evidence="3">The sequence shown here is derived from an EMBL/GenBank/DDBJ whole genome shotgun (WGS) entry which is preliminary data.</text>
</comment>
<protein>
    <recommendedName>
        <fullName evidence="2">CS domain-containing protein</fullName>
    </recommendedName>
</protein>
<dbReference type="InterPro" id="IPR007052">
    <property type="entry name" value="CS_dom"/>
</dbReference>
<feature type="region of interest" description="Disordered" evidence="1">
    <location>
        <begin position="194"/>
        <end position="227"/>
    </location>
</feature>
<keyword evidence="4" id="KW-1185">Reference proteome</keyword>
<dbReference type="EMBL" id="MCGN01000002">
    <property type="protein sequence ID" value="ORZ01490.1"/>
    <property type="molecule type" value="Genomic_DNA"/>
</dbReference>
<feature type="compositionally biased region" description="Polar residues" evidence="1">
    <location>
        <begin position="194"/>
        <end position="205"/>
    </location>
</feature>
<evidence type="ECO:0000259" key="2">
    <source>
        <dbReference type="PROSITE" id="PS51203"/>
    </source>
</evidence>
<dbReference type="Proteomes" id="UP000242180">
    <property type="component" value="Unassembled WGS sequence"/>
</dbReference>
<name>A0A1X2HQ35_SYNRA</name>
<dbReference type="STRING" id="13706.A0A1X2HQ35"/>
<feature type="compositionally biased region" description="Pro residues" evidence="1">
    <location>
        <begin position="207"/>
        <end position="221"/>
    </location>
</feature>
<reference evidence="3 4" key="1">
    <citation type="submission" date="2016-07" db="EMBL/GenBank/DDBJ databases">
        <title>Pervasive Adenine N6-methylation of Active Genes in Fungi.</title>
        <authorList>
            <consortium name="DOE Joint Genome Institute"/>
            <person name="Mondo S.J."/>
            <person name="Dannebaum R.O."/>
            <person name="Kuo R.C."/>
            <person name="Labutti K."/>
            <person name="Haridas S."/>
            <person name="Kuo A."/>
            <person name="Salamov A."/>
            <person name="Ahrendt S.R."/>
            <person name="Lipzen A."/>
            <person name="Sullivan W."/>
            <person name="Andreopoulos W.B."/>
            <person name="Clum A."/>
            <person name="Lindquist E."/>
            <person name="Daum C."/>
            <person name="Ramamoorthy G.K."/>
            <person name="Gryganskyi A."/>
            <person name="Culley D."/>
            <person name="Magnuson J.K."/>
            <person name="James T.Y."/>
            <person name="O'Malley M.A."/>
            <person name="Stajich J.E."/>
            <person name="Spatafora J.W."/>
            <person name="Visel A."/>
            <person name="Grigoriev I.V."/>
        </authorList>
    </citation>
    <scope>NUCLEOTIDE SEQUENCE [LARGE SCALE GENOMIC DNA]</scope>
    <source>
        <strain evidence="3 4">NRRL 2496</strain>
    </source>
</reference>